<dbReference type="PANTHER" id="PTHR48228">
    <property type="entry name" value="SUCCINYL-COA--D-CITRAMALATE COA-TRANSFERASE"/>
    <property type="match status" value="1"/>
</dbReference>
<dbReference type="EMBL" id="CP158375">
    <property type="protein sequence ID" value="XDO98722.1"/>
    <property type="molecule type" value="Genomic_DNA"/>
</dbReference>
<sequence length="397" mass="41909">MLEGLKVVEFATYIAAPGAAGIMADWGAEVIKVEALDGDPMRRFFDTIGADTPDNPVFDLDNRGKRGVALDIRTDAGRDALVRLARQADIFLTNVRPGALKRARLDHETLRTENPRLIYCSLTGYGLEGADADKPGMDVAAFWSRAGVGSLTAPKGAEPFPIRTGMGDHVCSLATTSAILAAVIERGRTGVGRLVETSLLRAGVYAIGSDMAIQLKMGRIASTRPREQAVQPLANFFRTGDGKWICLLPRQGSTDWPRIAAAAGRPELVDDPRFASAKARRENAGALVAELDAAFAALIYADAAKALDEADITWGPYQTPAELVNDPQAHAAGCFVQTPDGSGGAFAAPGGPARFPGCDDGPKGPAPKLGEHTREVLAELGYDEEEITAMIAAKAAA</sequence>
<dbReference type="AlphaFoldDB" id="A0AB39KYM7"/>
<dbReference type="Gene3D" id="3.40.50.10540">
    <property type="entry name" value="Crotonobetainyl-coa:carnitine coa-transferase, domain 1"/>
    <property type="match status" value="1"/>
</dbReference>
<dbReference type="InterPro" id="IPR023606">
    <property type="entry name" value="CoA-Trfase_III_dom_1_sf"/>
</dbReference>
<evidence type="ECO:0000313" key="1">
    <source>
        <dbReference type="EMBL" id="XDO98722.1"/>
    </source>
</evidence>
<dbReference type="Pfam" id="PF02515">
    <property type="entry name" value="CoA_transf_3"/>
    <property type="match status" value="1"/>
</dbReference>
<accession>A0AB39KYM7</accession>
<dbReference type="RefSeq" id="WP_369062592.1">
    <property type="nucleotide sequence ID" value="NZ_CP158375.1"/>
</dbReference>
<organism evidence="1">
    <name type="scientific">Caulobacter sp. 73W</name>
    <dbReference type="NCBI Taxonomy" id="3161137"/>
    <lineage>
        <taxon>Bacteria</taxon>
        <taxon>Pseudomonadati</taxon>
        <taxon>Pseudomonadota</taxon>
        <taxon>Alphaproteobacteria</taxon>
        <taxon>Caulobacterales</taxon>
        <taxon>Caulobacteraceae</taxon>
        <taxon>Caulobacter</taxon>
    </lineage>
</organism>
<name>A0AB39KYM7_9CAUL</name>
<dbReference type="Gene3D" id="3.30.1540.10">
    <property type="entry name" value="formyl-coa transferase, domain 3"/>
    <property type="match status" value="1"/>
</dbReference>
<dbReference type="InterPro" id="IPR003673">
    <property type="entry name" value="CoA-Trfase_fam_III"/>
</dbReference>
<reference evidence="1" key="1">
    <citation type="submission" date="2024-06" db="EMBL/GenBank/DDBJ databases">
        <title>Caulobacter inopinatus, sp. nov.</title>
        <authorList>
            <person name="Donachie S.P."/>
        </authorList>
    </citation>
    <scope>NUCLEOTIDE SEQUENCE</scope>
    <source>
        <strain evidence="1">73W</strain>
    </source>
</reference>
<gene>
    <name evidence="1" type="ORF">ABOZ73_01620</name>
</gene>
<dbReference type="PANTHER" id="PTHR48228:SF2">
    <property type="entry name" value="E-CINNAMOYL-COA:R-PHENYLLACTATE COA TRANSFERASE LARGE SUBUNIT"/>
    <property type="match status" value="1"/>
</dbReference>
<dbReference type="GO" id="GO:0003824">
    <property type="term" value="F:catalytic activity"/>
    <property type="evidence" value="ECO:0007669"/>
    <property type="project" value="InterPro"/>
</dbReference>
<dbReference type="InterPro" id="IPR050509">
    <property type="entry name" value="CoA-transferase_III"/>
</dbReference>
<proteinExistence type="predicted"/>
<dbReference type="SUPFAM" id="SSF89796">
    <property type="entry name" value="CoA-transferase family III (CaiB/BaiF)"/>
    <property type="match status" value="1"/>
</dbReference>
<dbReference type="InterPro" id="IPR044855">
    <property type="entry name" value="CoA-Trfase_III_dom3_sf"/>
</dbReference>
<protein>
    <submittedName>
        <fullName evidence="1">CaiB/BaiF CoA-transferase family protein</fullName>
    </submittedName>
</protein>